<feature type="chain" id="PRO_5047355882" description="Secreted protein" evidence="1">
    <location>
        <begin position="19"/>
        <end position="131"/>
    </location>
</feature>
<evidence type="ECO:0000313" key="3">
    <source>
        <dbReference type="Proteomes" id="UP001307889"/>
    </source>
</evidence>
<accession>A0ABN7A4Z6</accession>
<reference evidence="2 3" key="1">
    <citation type="submission" date="2023-09" db="EMBL/GenBank/DDBJ databases">
        <title>Nesidiocoris tenuis whole genome shotgun sequence.</title>
        <authorList>
            <person name="Shibata T."/>
            <person name="Shimoda M."/>
            <person name="Kobayashi T."/>
            <person name="Uehara T."/>
        </authorList>
    </citation>
    <scope>NUCLEOTIDE SEQUENCE [LARGE SCALE GENOMIC DNA]</scope>
    <source>
        <strain evidence="2 3">Japan</strain>
    </source>
</reference>
<gene>
    <name evidence="2" type="ORF">NTJ_00042</name>
</gene>
<keyword evidence="3" id="KW-1185">Reference proteome</keyword>
<proteinExistence type="predicted"/>
<sequence length="131" mass="14306">MWLCFLVDVWSPAAVVRFGGPDRSPVAVSGVRSAADYRRRDAVLSPPLLRPFPLPSLRYLSPNSRQYVIGPQRNDAAARPPLAFCAGRAHPPPFTPIYPHSLSFTPICTKYSLRPDPPTVGMGAFLAGFLS</sequence>
<dbReference type="Proteomes" id="UP001307889">
    <property type="component" value="Chromosome 1"/>
</dbReference>
<dbReference type="EMBL" id="AP028909">
    <property type="protein sequence ID" value="BES87237.1"/>
    <property type="molecule type" value="Genomic_DNA"/>
</dbReference>
<name>A0ABN7A4Z6_9HEMI</name>
<evidence type="ECO:0000256" key="1">
    <source>
        <dbReference type="SAM" id="SignalP"/>
    </source>
</evidence>
<keyword evidence="1" id="KW-0732">Signal</keyword>
<organism evidence="2 3">
    <name type="scientific">Nesidiocoris tenuis</name>
    <dbReference type="NCBI Taxonomy" id="355587"/>
    <lineage>
        <taxon>Eukaryota</taxon>
        <taxon>Metazoa</taxon>
        <taxon>Ecdysozoa</taxon>
        <taxon>Arthropoda</taxon>
        <taxon>Hexapoda</taxon>
        <taxon>Insecta</taxon>
        <taxon>Pterygota</taxon>
        <taxon>Neoptera</taxon>
        <taxon>Paraneoptera</taxon>
        <taxon>Hemiptera</taxon>
        <taxon>Heteroptera</taxon>
        <taxon>Panheteroptera</taxon>
        <taxon>Cimicomorpha</taxon>
        <taxon>Miridae</taxon>
        <taxon>Dicyphina</taxon>
        <taxon>Nesidiocoris</taxon>
    </lineage>
</organism>
<evidence type="ECO:0000313" key="2">
    <source>
        <dbReference type="EMBL" id="BES87237.1"/>
    </source>
</evidence>
<feature type="signal peptide" evidence="1">
    <location>
        <begin position="1"/>
        <end position="18"/>
    </location>
</feature>
<protein>
    <recommendedName>
        <fullName evidence="4">Secreted protein</fullName>
    </recommendedName>
</protein>
<evidence type="ECO:0008006" key="4">
    <source>
        <dbReference type="Google" id="ProtNLM"/>
    </source>
</evidence>